<evidence type="ECO:0000256" key="2">
    <source>
        <dbReference type="SAM" id="Phobius"/>
    </source>
</evidence>
<feature type="compositionally biased region" description="Low complexity" evidence="1">
    <location>
        <begin position="88"/>
        <end position="106"/>
    </location>
</feature>
<evidence type="ECO:0000256" key="1">
    <source>
        <dbReference type="SAM" id="MobiDB-lite"/>
    </source>
</evidence>
<organism evidence="3 4">
    <name type="scientific">Sphingomonas ginsenosidimutans</name>
    <dbReference type="NCBI Taxonomy" id="862134"/>
    <lineage>
        <taxon>Bacteria</taxon>
        <taxon>Pseudomonadati</taxon>
        <taxon>Pseudomonadota</taxon>
        <taxon>Alphaproteobacteria</taxon>
        <taxon>Sphingomonadales</taxon>
        <taxon>Sphingomonadaceae</taxon>
        <taxon>Sphingomonas</taxon>
    </lineage>
</organism>
<name>A0A2A4I4U3_9SPHN</name>
<dbReference type="Proteomes" id="UP000218784">
    <property type="component" value="Unassembled WGS sequence"/>
</dbReference>
<feature type="compositionally biased region" description="Basic and acidic residues" evidence="1">
    <location>
        <begin position="1"/>
        <end position="15"/>
    </location>
</feature>
<dbReference type="EMBL" id="NWVD01000001">
    <property type="protein sequence ID" value="PCG10938.1"/>
    <property type="molecule type" value="Genomic_DNA"/>
</dbReference>
<dbReference type="AlphaFoldDB" id="A0A2A4I4U3"/>
<feature type="transmembrane region" description="Helical" evidence="2">
    <location>
        <begin position="23"/>
        <end position="44"/>
    </location>
</feature>
<evidence type="ECO:0000313" key="4">
    <source>
        <dbReference type="Proteomes" id="UP000218784"/>
    </source>
</evidence>
<accession>A0A2A4I4U3</accession>
<keyword evidence="4" id="KW-1185">Reference proteome</keyword>
<gene>
    <name evidence="3" type="ORF">COA17_03550</name>
</gene>
<sequence>MKVPHRDKDSAERAQADQVRQRVRVGMSGLAAIVLLIGLASAVFSSVDHNSATKAATGASDPAGVVANEAVPEPAPSASNEPLAELGVAPAAANTPVPAASPSAAH</sequence>
<protein>
    <submittedName>
        <fullName evidence="3">Uncharacterized protein</fullName>
    </submittedName>
</protein>
<feature type="region of interest" description="Disordered" evidence="1">
    <location>
        <begin position="1"/>
        <end position="21"/>
    </location>
</feature>
<keyword evidence="2" id="KW-0472">Membrane</keyword>
<evidence type="ECO:0000313" key="3">
    <source>
        <dbReference type="EMBL" id="PCG10938.1"/>
    </source>
</evidence>
<reference evidence="3 4" key="1">
    <citation type="submission" date="2017-09" db="EMBL/GenBank/DDBJ databases">
        <title>Sphingomonas ginsenosidimutans KACC 14949, whole genome shotgun sequence.</title>
        <authorList>
            <person name="Feng G."/>
            <person name="Zhu H."/>
        </authorList>
    </citation>
    <scope>NUCLEOTIDE SEQUENCE [LARGE SCALE GENOMIC DNA]</scope>
    <source>
        <strain evidence="3 4">KACC 14949</strain>
    </source>
</reference>
<keyword evidence="2" id="KW-0812">Transmembrane</keyword>
<proteinExistence type="predicted"/>
<comment type="caution">
    <text evidence="3">The sequence shown here is derived from an EMBL/GenBank/DDBJ whole genome shotgun (WGS) entry which is preliminary data.</text>
</comment>
<feature type="region of interest" description="Disordered" evidence="1">
    <location>
        <begin position="52"/>
        <end position="106"/>
    </location>
</feature>
<keyword evidence="2" id="KW-1133">Transmembrane helix</keyword>